<keyword evidence="1" id="KW-1133">Transmembrane helix</keyword>
<proteinExistence type="predicted"/>
<organism evidence="2 3">
    <name type="scientific">Cupriavidus malaysiensis</name>
    <dbReference type="NCBI Taxonomy" id="367825"/>
    <lineage>
        <taxon>Bacteria</taxon>
        <taxon>Pseudomonadati</taxon>
        <taxon>Pseudomonadota</taxon>
        <taxon>Betaproteobacteria</taxon>
        <taxon>Burkholderiales</taxon>
        <taxon>Burkholderiaceae</taxon>
        <taxon>Cupriavidus</taxon>
    </lineage>
</organism>
<keyword evidence="1" id="KW-0812">Transmembrane</keyword>
<accession>A0ABM6FGF9</accession>
<dbReference type="Pfam" id="PF09527">
    <property type="entry name" value="ATPase_gene1"/>
    <property type="match status" value="1"/>
</dbReference>
<keyword evidence="1" id="KW-0472">Membrane</keyword>
<keyword evidence="3" id="KW-1185">Reference proteome</keyword>
<dbReference type="InterPro" id="IPR032820">
    <property type="entry name" value="ATPase_put"/>
</dbReference>
<dbReference type="Proteomes" id="UP000177515">
    <property type="component" value="Chromosome 2"/>
</dbReference>
<gene>
    <name evidence="2" type="ORF">BKK80_33720</name>
</gene>
<protein>
    <submittedName>
        <fullName evidence="2">ATP synthase subunit</fullName>
    </submittedName>
</protein>
<reference evidence="2 3" key="1">
    <citation type="submission" date="2016-10" db="EMBL/GenBank/DDBJ databases">
        <title>Complete genome sequences of three Cupriavidus strains isolated from various Malaysian environments.</title>
        <authorList>
            <person name="Abdullah A.A.-A."/>
            <person name="Shafie N.A.H."/>
            <person name="Lau N.S."/>
        </authorList>
    </citation>
    <scope>NUCLEOTIDE SEQUENCE [LARGE SCALE GENOMIC DNA]</scope>
    <source>
        <strain evidence="2 3">USMAA1020</strain>
    </source>
</reference>
<name>A0ABM6FGF9_9BURK</name>
<evidence type="ECO:0000313" key="3">
    <source>
        <dbReference type="Proteomes" id="UP000177515"/>
    </source>
</evidence>
<feature type="transmembrane region" description="Helical" evidence="1">
    <location>
        <begin position="56"/>
        <end position="75"/>
    </location>
</feature>
<evidence type="ECO:0000256" key="1">
    <source>
        <dbReference type="SAM" id="Phobius"/>
    </source>
</evidence>
<feature type="transmembrane region" description="Helical" evidence="1">
    <location>
        <begin position="20"/>
        <end position="44"/>
    </location>
</feature>
<evidence type="ECO:0000313" key="2">
    <source>
        <dbReference type="EMBL" id="AOZ11045.1"/>
    </source>
</evidence>
<dbReference type="EMBL" id="CP017755">
    <property type="protein sequence ID" value="AOZ11045.1"/>
    <property type="molecule type" value="Genomic_DNA"/>
</dbReference>
<sequence length="87" mass="9572">MAQRALARARQAARVPEPSLASRLAQIGVLGWTIVLPTVLALAAGRWLDRRLHTGVFFSAPLLMIGAAIGLWCAWRWMRRHGGEDGQ</sequence>